<dbReference type="InterPro" id="IPR037146">
    <property type="entry name" value="Colicin/pyocin_DNase_dom_sf"/>
</dbReference>
<evidence type="ECO:0000256" key="8">
    <source>
        <dbReference type="SAM" id="Coils"/>
    </source>
</evidence>
<evidence type="ECO:0000259" key="10">
    <source>
        <dbReference type="Pfam" id="PF06958"/>
    </source>
</evidence>
<evidence type="ECO:0000313" key="11">
    <source>
        <dbReference type="EMBL" id="VVO43401.1"/>
    </source>
</evidence>
<dbReference type="PRINTS" id="PR01300">
    <property type="entry name" value="PYOCINKILLER"/>
</dbReference>
<dbReference type="OrthoDB" id="982153at2"/>
<evidence type="ECO:0000256" key="3">
    <source>
        <dbReference type="ARBA" id="ARBA00022722"/>
    </source>
</evidence>
<dbReference type="InterPro" id="IPR044925">
    <property type="entry name" value="His-Me_finger_sf"/>
</dbReference>
<evidence type="ECO:0000256" key="9">
    <source>
        <dbReference type="SAM" id="MobiDB-lite"/>
    </source>
</evidence>
<comment type="similarity">
    <text evidence="1">Belongs to the colicin/pyosin nuclease family.</text>
</comment>
<evidence type="ECO:0000256" key="1">
    <source>
        <dbReference type="ARBA" id="ARBA00006811"/>
    </source>
</evidence>
<dbReference type="InterPro" id="IPR036302">
    <property type="entry name" value="Pyosin/cloacin_T_dom_sf"/>
</dbReference>
<dbReference type="EMBL" id="CABVHU010000025">
    <property type="protein sequence ID" value="VVO43401.1"/>
    <property type="molecule type" value="Genomic_DNA"/>
</dbReference>
<accession>A0A5E7FUU5</accession>
<dbReference type="InterPro" id="IPR016128">
    <property type="entry name" value="Pyosin/cloacin_T_dom"/>
</dbReference>
<dbReference type="Pfam" id="PF06958">
    <property type="entry name" value="Pyocin_S"/>
    <property type="match status" value="1"/>
</dbReference>
<dbReference type="SUPFAM" id="SSF54060">
    <property type="entry name" value="His-Me finger endonucleases"/>
    <property type="match status" value="1"/>
</dbReference>
<keyword evidence="6" id="KW-0044">Antibiotic</keyword>
<dbReference type="GO" id="GO:0004519">
    <property type="term" value="F:endonuclease activity"/>
    <property type="evidence" value="ECO:0007669"/>
    <property type="project" value="UniProtKB-KW"/>
</dbReference>
<keyword evidence="3" id="KW-0540">Nuclease</keyword>
<feature type="compositionally biased region" description="Polar residues" evidence="9">
    <location>
        <begin position="1"/>
        <end position="10"/>
    </location>
</feature>
<protein>
    <recommendedName>
        <fullName evidence="10">Pyosin/cloacin translocation domain-containing protein</fullName>
    </recommendedName>
</protein>
<sequence>MAQQTLNDGSTGDVVIRSGPPASGGGGGSGGGGSGGNRVGASGAFSGPSQSTIEARRRVKQEYLRAQEQQRIEAAAAEAQAQEHVRVQARQQVLESWMQRHHTFRTAVDQSFAAKASQLTSSLQDEILAAKRTPNNDSTERWQLYLITKEKNEIDGLIARKTSELSAKNASAHAFDGHNALVRSASDYLARLDQFGEALGTGHQIWENAYNAAHEANLLSAQINALTEKSTALSRHHAEQTIVWREREAVVAQRDAHIRFKQQADADSRIERVRQANTLTVPVTALAHGGMILSQEAVHVAKEVAAALEKAVQAAADTLIDVLRIGARTGPVFVTAMVYSPTLGNGELTPEQRRRLFHAVSVPAQALGLYDRQELQTIADAGGQAEVESRLKPVAIPEGAAIIAVSAGGDVDSRVPVINAVLDPLSGLYTAEIPGAPPRHLLITPDATLQPAMTNPSRLAVTPSEVLDIPSGVDLRIQDCIVCVPGLPPTYLSFSLPPMGAGVVTGTGHPATTGWWNSAPQAQGAAIPAQIGDQFRGREFKSFEAFDKAVWQTLGEHRLLAAAFDEVNKKRIEQGFAPYAPKSTWVGEHREFELRYQERSEFWSDPFNLDKISIKTPNNAEGWLGIAPAVVPWPIPPATSWKPLVPPGSEHLGSTTSPITPTLPVVNPGKPAIPVLPENETFPAVDEGEIGARIPGYPEDEDFPSPGLVFVGPPVEPLEVGPYKEMSRRSYKDGMDIDHIPSQKALEMYIKQEFPHFDAHEI</sequence>
<evidence type="ECO:0000256" key="2">
    <source>
        <dbReference type="ARBA" id="ARBA00022529"/>
    </source>
</evidence>
<reference evidence="11 12" key="1">
    <citation type="submission" date="2019-09" db="EMBL/GenBank/DDBJ databases">
        <authorList>
            <person name="Chandra G."/>
            <person name="Truman W A."/>
        </authorList>
    </citation>
    <scope>NUCLEOTIDE SEQUENCE [LARGE SCALE GENOMIC DNA]</scope>
    <source>
        <strain evidence="11">PS833</strain>
    </source>
</reference>
<keyword evidence="7" id="KW-0078">Bacteriocin</keyword>
<dbReference type="AlphaFoldDB" id="A0A5E7FUU5"/>
<dbReference type="GO" id="GO:0005102">
    <property type="term" value="F:signaling receptor binding"/>
    <property type="evidence" value="ECO:0007669"/>
    <property type="project" value="InterPro"/>
</dbReference>
<evidence type="ECO:0000256" key="5">
    <source>
        <dbReference type="ARBA" id="ARBA00022801"/>
    </source>
</evidence>
<dbReference type="RefSeq" id="WP_150801181.1">
    <property type="nucleotide sequence ID" value="NZ_CABVHU010000025.1"/>
</dbReference>
<evidence type="ECO:0000256" key="7">
    <source>
        <dbReference type="ARBA" id="ARBA00023048"/>
    </source>
</evidence>
<keyword evidence="2" id="KW-0929">Antimicrobial</keyword>
<feature type="coiled-coil region" evidence="8">
    <location>
        <begin position="60"/>
        <end position="92"/>
    </location>
</feature>
<keyword evidence="8" id="KW-0175">Coiled coil</keyword>
<dbReference type="Proteomes" id="UP000409037">
    <property type="component" value="Unassembled WGS sequence"/>
</dbReference>
<keyword evidence="5" id="KW-0378">Hydrolase</keyword>
<dbReference type="GO" id="GO:0016787">
    <property type="term" value="F:hydrolase activity"/>
    <property type="evidence" value="ECO:0007669"/>
    <property type="project" value="UniProtKB-KW"/>
</dbReference>
<dbReference type="InterPro" id="IPR003060">
    <property type="entry name" value="Pyocin_killer"/>
</dbReference>
<dbReference type="SUPFAM" id="SSF69369">
    <property type="entry name" value="Cloacin translocation domain"/>
    <property type="match status" value="1"/>
</dbReference>
<proteinExistence type="inferred from homology"/>
<keyword evidence="4" id="KW-0255">Endonuclease</keyword>
<feature type="domain" description="Pyosin/cloacin translocation" evidence="10">
    <location>
        <begin position="376"/>
        <end position="492"/>
    </location>
</feature>
<dbReference type="Pfam" id="PF21431">
    <property type="entry name" value="Col-Pyo_DNase"/>
    <property type="match status" value="1"/>
</dbReference>
<dbReference type="Gene3D" id="3.90.540.10">
    <property type="entry name" value="Colicin/pyocin, DNase domain"/>
    <property type="match status" value="1"/>
</dbReference>
<dbReference type="GO" id="GO:0042742">
    <property type="term" value="P:defense response to bacterium"/>
    <property type="evidence" value="ECO:0007669"/>
    <property type="project" value="UniProtKB-KW"/>
</dbReference>
<name>A0A5E7FUU5_PSEFL</name>
<evidence type="ECO:0000313" key="12">
    <source>
        <dbReference type="Proteomes" id="UP000409037"/>
    </source>
</evidence>
<organism evidence="11 12">
    <name type="scientific">Pseudomonas fluorescens</name>
    <dbReference type="NCBI Taxonomy" id="294"/>
    <lineage>
        <taxon>Bacteria</taxon>
        <taxon>Pseudomonadati</taxon>
        <taxon>Pseudomonadota</taxon>
        <taxon>Gammaproteobacteria</taxon>
        <taxon>Pseudomonadales</taxon>
        <taxon>Pseudomonadaceae</taxon>
        <taxon>Pseudomonas</taxon>
    </lineage>
</organism>
<evidence type="ECO:0000256" key="6">
    <source>
        <dbReference type="ARBA" id="ARBA00023022"/>
    </source>
</evidence>
<feature type="region of interest" description="Disordered" evidence="9">
    <location>
        <begin position="1"/>
        <end position="56"/>
    </location>
</feature>
<evidence type="ECO:0000256" key="4">
    <source>
        <dbReference type="ARBA" id="ARBA00022759"/>
    </source>
</evidence>
<dbReference type="GO" id="GO:0031640">
    <property type="term" value="P:killing of cells of another organism"/>
    <property type="evidence" value="ECO:0007669"/>
    <property type="project" value="UniProtKB-KW"/>
</dbReference>
<gene>
    <name evidence="11" type="ORF">PS833_06175</name>
</gene>
<feature type="compositionally biased region" description="Gly residues" evidence="9">
    <location>
        <begin position="22"/>
        <end position="38"/>
    </location>
</feature>
<dbReference type="GO" id="GO:0019835">
    <property type="term" value="P:cytolysis"/>
    <property type="evidence" value="ECO:0007669"/>
    <property type="project" value="InterPro"/>
</dbReference>